<dbReference type="SUPFAM" id="SSF55120">
    <property type="entry name" value="Pseudouridine synthase"/>
    <property type="match status" value="1"/>
</dbReference>
<dbReference type="GO" id="GO:0005634">
    <property type="term" value="C:nucleus"/>
    <property type="evidence" value="ECO:0007669"/>
    <property type="project" value="TreeGrafter"/>
</dbReference>
<dbReference type="Gene3D" id="3.30.70.660">
    <property type="entry name" value="Pseudouridine synthase I, catalytic domain, C-terminal subdomain"/>
    <property type="match status" value="1"/>
</dbReference>
<feature type="domain" description="Pseudouridine synthase I TruA alpha/beta" evidence="8">
    <location>
        <begin position="237"/>
        <end position="339"/>
    </location>
</feature>
<feature type="active site" description="Nucleophile" evidence="5">
    <location>
        <position position="113"/>
    </location>
</feature>
<dbReference type="EMBL" id="JAANQT010000781">
    <property type="protein sequence ID" value="KAG1308425.1"/>
    <property type="molecule type" value="Genomic_DNA"/>
</dbReference>
<reference evidence="9" key="1">
    <citation type="journal article" date="2020" name="Microb. Genom.">
        <title>Genetic diversity of clinical and environmental Mucorales isolates obtained from an investigation of mucormycosis cases among solid organ transplant recipients.</title>
        <authorList>
            <person name="Nguyen M.H."/>
            <person name="Kaul D."/>
            <person name="Muto C."/>
            <person name="Cheng S.J."/>
            <person name="Richter R.A."/>
            <person name="Bruno V.M."/>
            <person name="Liu G."/>
            <person name="Beyhan S."/>
            <person name="Sundermann A.J."/>
            <person name="Mounaud S."/>
            <person name="Pasculle A.W."/>
            <person name="Nierman W.C."/>
            <person name="Driscoll E."/>
            <person name="Cumbie R."/>
            <person name="Clancy C.J."/>
            <person name="Dupont C.L."/>
        </authorList>
    </citation>
    <scope>NUCLEOTIDE SEQUENCE</scope>
    <source>
        <strain evidence="9">GL11</strain>
    </source>
</reference>
<dbReference type="InterPro" id="IPR020094">
    <property type="entry name" value="TruA/RsuA/RluB/E/F_N"/>
</dbReference>
<dbReference type="FunFam" id="3.30.70.580:FF:000002">
    <property type="entry name" value="tRNA pseudouridine synthase"/>
    <property type="match status" value="1"/>
</dbReference>
<evidence type="ECO:0000256" key="4">
    <source>
        <dbReference type="ARBA" id="ARBA00036943"/>
    </source>
</evidence>
<keyword evidence="7" id="KW-0175">Coiled coil</keyword>
<evidence type="ECO:0000313" key="9">
    <source>
        <dbReference type="EMBL" id="KAG1308425.1"/>
    </source>
</evidence>
<dbReference type="CDD" id="cd02568">
    <property type="entry name" value="PseudoU_synth_PUS1_PUS2"/>
    <property type="match status" value="1"/>
</dbReference>
<dbReference type="NCBIfam" id="TIGR00071">
    <property type="entry name" value="hisT_truA"/>
    <property type="match status" value="1"/>
</dbReference>
<dbReference type="GO" id="GO:1990481">
    <property type="term" value="P:mRNA pseudouridine synthesis"/>
    <property type="evidence" value="ECO:0007669"/>
    <property type="project" value="TreeGrafter"/>
</dbReference>
<proteinExistence type="inferred from homology"/>
<dbReference type="AlphaFoldDB" id="A0A9P6XA14"/>
<protein>
    <recommendedName>
        <fullName evidence="8">Pseudouridine synthase I TruA alpha/beta domain-containing protein</fullName>
    </recommendedName>
</protein>
<evidence type="ECO:0000256" key="5">
    <source>
        <dbReference type="PIRSR" id="PIRSR641708-1"/>
    </source>
</evidence>
<dbReference type="Proteomes" id="UP000716291">
    <property type="component" value="Unassembled WGS sequence"/>
</dbReference>
<dbReference type="InterPro" id="IPR020103">
    <property type="entry name" value="PsdUridine_synth_cat_dom_sf"/>
</dbReference>
<dbReference type="HAMAP" id="MF_00171">
    <property type="entry name" value="TruA"/>
    <property type="match status" value="1"/>
</dbReference>
<dbReference type="InterPro" id="IPR020097">
    <property type="entry name" value="PsdUridine_synth_TruA_a/b_dom"/>
</dbReference>
<gene>
    <name evidence="9" type="ORF">G6F64_006053</name>
</gene>
<dbReference type="Pfam" id="PF01416">
    <property type="entry name" value="PseudoU_synth_1"/>
    <property type="match status" value="1"/>
</dbReference>
<evidence type="ECO:0000256" key="1">
    <source>
        <dbReference type="ARBA" id="ARBA00009375"/>
    </source>
</evidence>
<dbReference type="InterPro" id="IPR001406">
    <property type="entry name" value="PsdUridine_synth_TruA"/>
</dbReference>
<dbReference type="InterPro" id="IPR020095">
    <property type="entry name" value="PsdUridine_synth_TruA_C"/>
</dbReference>
<evidence type="ECO:0000256" key="7">
    <source>
        <dbReference type="SAM" id="Coils"/>
    </source>
</evidence>
<evidence type="ECO:0000313" key="10">
    <source>
        <dbReference type="Proteomes" id="UP000716291"/>
    </source>
</evidence>
<organism evidence="9 10">
    <name type="scientific">Rhizopus oryzae</name>
    <name type="common">Mucormycosis agent</name>
    <name type="synonym">Rhizopus arrhizus var. delemar</name>
    <dbReference type="NCBI Taxonomy" id="64495"/>
    <lineage>
        <taxon>Eukaryota</taxon>
        <taxon>Fungi</taxon>
        <taxon>Fungi incertae sedis</taxon>
        <taxon>Mucoromycota</taxon>
        <taxon>Mucoromycotina</taxon>
        <taxon>Mucoromycetes</taxon>
        <taxon>Mucorales</taxon>
        <taxon>Mucorineae</taxon>
        <taxon>Rhizopodaceae</taxon>
        <taxon>Rhizopus</taxon>
    </lineage>
</organism>
<evidence type="ECO:0000256" key="2">
    <source>
        <dbReference type="ARBA" id="ARBA00022694"/>
    </source>
</evidence>
<evidence type="ECO:0000256" key="3">
    <source>
        <dbReference type="ARBA" id="ARBA00023235"/>
    </source>
</evidence>
<keyword evidence="10" id="KW-1185">Reference proteome</keyword>
<feature type="binding site" evidence="6">
    <location>
        <position position="169"/>
    </location>
    <ligand>
        <name>substrate</name>
    </ligand>
</feature>
<dbReference type="Gene3D" id="3.30.70.580">
    <property type="entry name" value="Pseudouridine synthase I, catalytic domain, N-terminal subdomain"/>
    <property type="match status" value="1"/>
</dbReference>
<sequence length="710" mass="82626">MHKSCHRLFSTTRSCLDRTLQTSRIRKEHFWNVQSRQANLSEQVTFEEKRQPKKKVALLLGFNGSNYQGMQLNPKAHTIEGVLFKALCEAGAVSPSNAVDPRKVQLIRCARTDRGVHAACNVVSLKMIIKDPQLINKINDLLPKDIRVWGFVETPRGFHAKNQCDSRIYEYLLPTYTLREREKPILLKETPDSDKDIKILTKDSSLVRYVTPTDPSILLDYRVDQERLKKFKQAFSFFIGTHDFHNYTISKNPEKSTQRHIKQIDVSDPKLIEGMEWISVKLHGSSFMLHQIRKMISIAMLCVHTNASLSMIPMTFNKEINLNIPKAPATGLLLDRPVYEYYNEKVRSLGNKEPIEFDLYSQEIETFKQDFIYSHLFKQEQAAHAFESFLINVNVHLPFDYPYFLSIIMSRVNELVHAVANLSHVERPYLENLLAIKKLRLAKDPVDLELEEAAAKVKMWETEWINLNSWTFQWALLKLTCSLQEEKDRAQKGIKKSNELLREAEHKVQVEKDKIHQVETENEKYSVDHRTLEVYRQELTELLDSEGDVFSNQESLKQAVEDCKEQSKKKFEDMENLEKVKELLKEADSSILEGILELRSSTLKESMMGEGKVYFPNNAYDALVKARELYPDLPGFPSPTEYKNEKDDTGAYYSPMQKYLWDVRQKISELILWCDEEVIHLLNEETEIQIKTGQKLDEYNLSRRDSLGLY</sequence>
<accession>A0A9P6XA14</accession>
<feature type="coiled-coil region" evidence="7">
    <location>
        <begin position="487"/>
        <end position="521"/>
    </location>
</feature>
<dbReference type="GO" id="GO:0009982">
    <property type="term" value="F:pseudouridine synthase activity"/>
    <property type="evidence" value="ECO:0007669"/>
    <property type="project" value="InterPro"/>
</dbReference>
<comment type="similarity">
    <text evidence="1">Belongs to the tRNA pseudouridine synthase TruA family.</text>
</comment>
<dbReference type="InterPro" id="IPR041708">
    <property type="entry name" value="PUS1/PUS2-like"/>
</dbReference>
<comment type="caution">
    <text evidence="9">The sequence shown here is derived from an EMBL/GenBank/DDBJ whole genome shotgun (WGS) entry which is preliminary data.</text>
</comment>
<name>A0A9P6XA14_RHIOR</name>
<dbReference type="PANTHER" id="PTHR11142">
    <property type="entry name" value="PSEUDOURIDYLATE SYNTHASE"/>
    <property type="match status" value="1"/>
</dbReference>
<dbReference type="PANTHER" id="PTHR11142:SF4">
    <property type="entry name" value="PSEUDOURIDYLATE SYNTHASE 1 HOMOLOG"/>
    <property type="match status" value="1"/>
</dbReference>
<keyword evidence="2" id="KW-0819">tRNA processing</keyword>
<evidence type="ECO:0000259" key="8">
    <source>
        <dbReference type="Pfam" id="PF01416"/>
    </source>
</evidence>
<dbReference type="GO" id="GO:0003723">
    <property type="term" value="F:RNA binding"/>
    <property type="evidence" value="ECO:0007669"/>
    <property type="project" value="InterPro"/>
</dbReference>
<keyword evidence="3" id="KW-0413">Isomerase</keyword>
<dbReference type="OrthoDB" id="10256309at2759"/>
<dbReference type="GO" id="GO:0031119">
    <property type="term" value="P:tRNA pseudouridine synthesis"/>
    <property type="evidence" value="ECO:0007669"/>
    <property type="project" value="InterPro"/>
</dbReference>
<evidence type="ECO:0000256" key="6">
    <source>
        <dbReference type="PIRSR" id="PIRSR641708-2"/>
    </source>
</evidence>
<comment type="catalytic activity">
    <reaction evidence="4">
        <text>a uridine in tRNA = a pseudouridine in tRNA</text>
        <dbReference type="Rhea" id="RHEA:54572"/>
        <dbReference type="Rhea" id="RHEA-COMP:13339"/>
        <dbReference type="Rhea" id="RHEA-COMP:13934"/>
        <dbReference type="ChEBI" id="CHEBI:65314"/>
        <dbReference type="ChEBI" id="CHEBI:65315"/>
    </reaction>
</comment>